<dbReference type="Proteomes" id="UP000711488">
    <property type="component" value="Unassembled WGS sequence"/>
</dbReference>
<keyword evidence="5" id="KW-1185">Reference proteome</keyword>
<evidence type="ECO:0000259" key="2">
    <source>
        <dbReference type="PROSITE" id="PS50404"/>
    </source>
</evidence>
<evidence type="ECO:0000313" key="6">
    <source>
        <dbReference type="RefSeq" id="XP_018011375.1"/>
    </source>
</evidence>
<dbReference type="SUPFAM" id="SSF52833">
    <property type="entry name" value="Thioredoxin-like"/>
    <property type="match status" value="1"/>
</dbReference>
<dbReference type="SFLD" id="SFLDS00019">
    <property type="entry name" value="Glutathione_Transferase_(cytos"/>
    <property type="match status" value="1"/>
</dbReference>
<proteinExistence type="predicted"/>
<accession>A0A6A0H4U2</accession>
<reference evidence="4" key="1">
    <citation type="submission" date="2014-08" db="EMBL/GenBank/DDBJ databases">
        <authorList>
            <person name="Murali S."/>
            <person name="Richards S."/>
            <person name="Bandaranaike D."/>
            <person name="Bellair M."/>
            <person name="Blankenburg K."/>
            <person name="Chao H."/>
            <person name="Dinh H."/>
            <person name="Doddapaneni H."/>
            <person name="Dugan-Rocha S."/>
            <person name="Elkadiri S."/>
            <person name="Gnanaolivu R."/>
            <person name="Hughes D."/>
            <person name="Lee S."/>
            <person name="Li M."/>
            <person name="Ming W."/>
            <person name="Munidasa M."/>
            <person name="Muniz J."/>
            <person name="Nguyen L."/>
            <person name="Osuji N."/>
            <person name="Pu L.-L."/>
            <person name="Puazo M."/>
            <person name="Skinner E."/>
            <person name="Qu C."/>
            <person name="Quiroz J."/>
            <person name="Raj R."/>
            <person name="Weissenberger G."/>
            <person name="Xin Y."/>
            <person name="Zou X."/>
            <person name="Han Y."/>
            <person name="Worley K."/>
            <person name="Muzny D."/>
            <person name="Gibbs R."/>
        </authorList>
    </citation>
    <scope>NUCLEOTIDE SEQUENCE</scope>
    <source>
        <strain evidence="4">HAZT.00-mixed</strain>
        <tissue evidence="4">Whole organism</tissue>
    </source>
</reference>
<dbReference type="Pfam" id="PF13417">
    <property type="entry name" value="GST_N_3"/>
    <property type="match status" value="1"/>
</dbReference>
<dbReference type="InterPro" id="IPR004045">
    <property type="entry name" value="Glutathione_S-Trfase_N"/>
</dbReference>
<evidence type="ECO:0000313" key="4">
    <source>
        <dbReference type="EMBL" id="KAA0199744.1"/>
    </source>
</evidence>
<dbReference type="InterPro" id="IPR036282">
    <property type="entry name" value="Glutathione-S-Trfase_C_sf"/>
</dbReference>
<sequence length="178" mass="20276">MAPIDFYHSPFSPPSRACLLTARQLGLDINIKELNLLKGEQLNPEFTQLNPEHTVPTIVDGDHVLWESRAICTYLAMQYGKGDWLYPEEPKARARVDRALMFDMGTLSARFENYVMPVVFQGKKPDPEALKRLQEAVKWLDNFLEGCRYCAALHITVADHRLAATVETIRQCKISTAR</sequence>
<dbReference type="PROSITE" id="PS50404">
    <property type="entry name" value="GST_NTER"/>
    <property type="match status" value="1"/>
</dbReference>
<dbReference type="CDD" id="cd03177">
    <property type="entry name" value="GST_C_Delta_Epsilon"/>
    <property type="match status" value="1"/>
</dbReference>
<dbReference type="RefSeq" id="XP_018011375.1">
    <property type="nucleotide sequence ID" value="XM_018155886.2"/>
</dbReference>
<dbReference type="KEGG" id="hazt:108668643"/>
<dbReference type="GO" id="GO:0006749">
    <property type="term" value="P:glutathione metabolic process"/>
    <property type="evidence" value="ECO:0007669"/>
    <property type="project" value="TreeGrafter"/>
</dbReference>
<dbReference type="InterPro" id="IPR036249">
    <property type="entry name" value="Thioredoxin-like_sf"/>
</dbReference>
<keyword evidence="4" id="KW-0808">Transferase</keyword>
<reference evidence="4" key="2">
    <citation type="journal article" date="2018" name="Environ. Sci. Technol.">
        <title>The Toxicogenome of Hyalella azteca: A Model for Sediment Ecotoxicology and Evolutionary Toxicology.</title>
        <authorList>
            <person name="Poynton H.C."/>
            <person name="Hasenbein S."/>
            <person name="Benoit J.B."/>
            <person name="Sepulveda M.S."/>
            <person name="Poelchau M.F."/>
            <person name="Hughes D.S.T."/>
            <person name="Murali S.C."/>
            <person name="Chen S."/>
            <person name="Glastad K.M."/>
            <person name="Goodisman M.A.D."/>
            <person name="Werren J.H."/>
            <person name="Vineis J.H."/>
            <person name="Bowen J.L."/>
            <person name="Friedrich M."/>
            <person name="Jones J."/>
            <person name="Robertson H.M."/>
            <person name="Feyereisen R."/>
            <person name="Mechler-Hickson A."/>
            <person name="Mathers N."/>
            <person name="Lee C.E."/>
            <person name="Colbourne J.K."/>
            <person name="Biales A."/>
            <person name="Johnston J.S."/>
            <person name="Wellborn G.A."/>
            <person name="Rosendale A.J."/>
            <person name="Cridge A.G."/>
            <person name="Munoz-Torres M.C."/>
            <person name="Bain P.A."/>
            <person name="Manny A.R."/>
            <person name="Major K.M."/>
            <person name="Lambert F.N."/>
            <person name="Vulpe C.D."/>
            <person name="Tuck P."/>
            <person name="Blalock B.J."/>
            <person name="Lin Y.Y."/>
            <person name="Smith M.E."/>
            <person name="Ochoa-Acuna H."/>
            <person name="Chen M.M."/>
            <person name="Childers C.P."/>
            <person name="Qu J."/>
            <person name="Dugan S."/>
            <person name="Lee S.L."/>
            <person name="Chao H."/>
            <person name="Dinh H."/>
            <person name="Han Y."/>
            <person name="Doddapaneni H."/>
            <person name="Worley K.C."/>
            <person name="Muzny D.M."/>
            <person name="Gibbs R.A."/>
            <person name="Richards S."/>
        </authorList>
    </citation>
    <scope>NUCLEOTIDE SEQUENCE</scope>
    <source>
        <strain evidence="4">HAZT.00-mixed</strain>
        <tissue evidence="4">Whole organism</tissue>
    </source>
</reference>
<feature type="domain" description="GST N-terminal" evidence="2">
    <location>
        <begin position="2"/>
        <end position="83"/>
    </location>
</feature>
<comment type="subunit">
    <text evidence="1">Homodimer.</text>
</comment>
<dbReference type="GO" id="GO:0004364">
    <property type="term" value="F:glutathione transferase activity"/>
    <property type="evidence" value="ECO:0007669"/>
    <property type="project" value="TreeGrafter"/>
</dbReference>
<dbReference type="GeneID" id="108668643"/>
<evidence type="ECO:0000313" key="5">
    <source>
        <dbReference type="Proteomes" id="UP000694843"/>
    </source>
</evidence>
<dbReference type="OMA" id="DLYNFPM"/>
<protein>
    <submittedName>
        <fullName evidence="6">Glutathione S-transferase D1</fullName>
    </submittedName>
    <submittedName>
        <fullName evidence="4">Glutathione-S-transferase Epsilon 3</fullName>
    </submittedName>
</protein>
<dbReference type="AlphaFoldDB" id="A0A6A0H4U2"/>
<gene>
    <name evidence="4" type="primary">GSTe3</name>
    <name evidence="6" type="synonym">LOC108668643</name>
    <name evidence="4" type="ORF">HAZT_HAZT002346</name>
</gene>
<reference evidence="4" key="3">
    <citation type="submission" date="2019-06" db="EMBL/GenBank/DDBJ databases">
        <authorList>
            <person name="Poynton C."/>
            <person name="Hasenbein S."/>
            <person name="Benoit J.B."/>
            <person name="Sepulveda M.S."/>
            <person name="Poelchau M.F."/>
            <person name="Murali S.C."/>
            <person name="Chen S."/>
            <person name="Glastad K.M."/>
            <person name="Werren J.H."/>
            <person name="Vineis J.H."/>
            <person name="Bowen J.L."/>
            <person name="Friedrich M."/>
            <person name="Jones J."/>
            <person name="Robertson H.M."/>
            <person name="Feyereisen R."/>
            <person name="Mechler-Hickson A."/>
            <person name="Mathers N."/>
            <person name="Lee C.E."/>
            <person name="Colbourne J.K."/>
            <person name="Biales A."/>
            <person name="Johnston J.S."/>
            <person name="Wellborn G.A."/>
            <person name="Rosendale A.J."/>
            <person name="Cridge A.G."/>
            <person name="Munoz-Torres M.C."/>
            <person name="Bain P.A."/>
            <person name="Manny A.R."/>
            <person name="Major K.M."/>
            <person name="Lambert F.N."/>
            <person name="Vulpe C.D."/>
            <person name="Tuck P."/>
            <person name="Blalock B.J."/>
            <person name="Lin Y.-Y."/>
            <person name="Smith M.E."/>
            <person name="Ochoa-Acuna H."/>
            <person name="Chen M.-J.M."/>
            <person name="Childers C.P."/>
            <person name="Qu J."/>
            <person name="Dugan S."/>
            <person name="Lee S.L."/>
            <person name="Chao H."/>
            <person name="Dinh H."/>
            <person name="Han Y."/>
            <person name="Doddapaneni H."/>
            <person name="Worley K.C."/>
            <person name="Muzny D.M."/>
            <person name="Gibbs R.A."/>
            <person name="Richards S."/>
        </authorList>
    </citation>
    <scope>NUCLEOTIDE SEQUENCE</scope>
    <source>
        <strain evidence="4">HAZT.00-mixed</strain>
        <tissue evidence="4">Whole organism</tissue>
    </source>
</reference>
<dbReference type="SFLD" id="SFLDG00358">
    <property type="entry name" value="Main_(cytGST)"/>
    <property type="match status" value="1"/>
</dbReference>
<feature type="domain" description="GST C-terminal" evidence="3">
    <location>
        <begin position="89"/>
        <end position="178"/>
    </location>
</feature>
<dbReference type="SFLD" id="SFLDG01153">
    <property type="entry name" value="Main.4:_Theta-like"/>
    <property type="match status" value="1"/>
</dbReference>
<dbReference type="Proteomes" id="UP000694843">
    <property type="component" value="Unplaced"/>
</dbReference>
<dbReference type="Gene3D" id="3.40.30.10">
    <property type="entry name" value="Glutaredoxin"/>
    <property type="match status" value="1"/>
</dbReference>
<dbReference type="CDD" id="cd03045">
    <property type="entry name" value="GST_N_Delta_Epsilon"/>
    <property type="match status" value="1"/>
</dbReference>
<dbReference type="EMBL" id="JQDR03006741">
    <property type="protein sequence ID" value="KAA0199744.1"/>
    <property type="molecule type" value="Genomic_DNA"/>
</dbReference>
<dbReference type="InterPro" id="IPR040079">
    <property type="entry name" value="Glutathione_S-Trfase"/>
</dbReference>
<dbReference type="PROSITE" id="PS50405">
    <property type="entry name" value="GST_CTER"/>
    <property type="match status" value="1"/>
</dbReference>
<dbReference type="SUPFAM" id="SSF47616">
    <property type="entry name" value="GST C-terminal domain-like"/>
    <property type="match status" value="1"/>
</dbReference>
<reference evidence="6" key="4">
    <citation type="submission" date="2025-04" db="UniProtKB">
        <authorList>
            <consortium name="RefSeq"/>
        </authorList>
    </citation>
    <scope>IDENTIFICATION</scope>
    <source>
        <tissue evidence="6">Whole organism</tissue>
    </source>
</reference>
<dbReference type="PANTHER" id="PTHR43969:SF9">
    <property type="entry name" value="GLUTATHIONE S TRANSFERASE D10, ISOFORM A-RELATED"/>
    <property type="match status" value="1"/>
</dbReference>
<organism evidence="4">
    <name type="scientific">Hyalella azteca</name>
    <name type="common">Amphipod</name>
    <dbReference type="NCBI Taxonomy" id="294128"/>
    <lineage>
        <taxon>Eukaryota</taxon>
        <taxon>Metazoa</taxon>
        <taxon>Ecdysozoa</taxon>
        <taxon>Arthropoda</taxon>
        <taxon>Crustacea</taxon>
        <taxon>Multicrustacea</taxon>
        <taxon>Malacostraca</taxon>
        <taxon>Eumalacostraca</taxon>
        <taxon>Peracarida</taxon>
        <taxon>Amphipoda</taxon>
        <taxon>Senticaudata</taxon>
        <taxon>Talitrida</taxon>
        <taxon>Talitroidea</taxon>
        <taxon>Hyalellidae</taxon>
        <taxon>Hyalella</taxon>
    </lineage>
</organism>
<name>A0A6A0H4U2_HYAAZ</name>
<dbReference type="InterPro" id="IPR010987">
    <property type="entry name" value="Glutathione-S-Trfase_C-like"/>
</dbReference>
<dbReference type="OrthoDB" id="2309723at2759"/>
<evidence type="ECO:0000259" key="3">
    <source>
        <dbReference type="PROSITE" id="PS50405"/>
    </source>
</evidence>
<dbReference type="Gene3D" id="1.20.1050.10">
    <property type="match status" value="1"/>
</dbReference>
<dbReference type="FunFam" id="1.20.1050.10:FF:000007">
    <property type="entry name" value="Glutathione S-transferase 1-1"/>
    <property type="match status" value="1"/>
</dbReference>
<dbReference type="PANTHER" id="PTHR43969">
    <property type="entry name" value="GLUTATHIONE S TRANSFERASE D10, ISOFORM A-RELATED"/>
    <property type="match status" value="1"/>
</dbReference>
<dbReference type="FunFam" id="3.40.30.10:FF:000034">
    <property type="entry name" value="glutathione S-transferase 1"/>
    <property type="match status" value="1"/>
</dbReference>
<evidence type="ECO:0000256" key="1">
    <source>
        <dbReference type="ARBA" id="ARBA00011738"/>
    </source>
</evidence>